<proteinExistence type="predicted"/>
<dbReference type="Pfam" id="PF04954">
    <property type="entry name" value="SIP"/>
    <property type="match status" value="1"/>
</dbReference>
<dbReference type="RefSeq" id="WP_378537834.1">
    <property type="nucleotide sequence ID" value="NZ_JBHSBH010000015.1"/>
</dbReference>
<dbReference type="InterPro" id="IPR017927">
    <property type="entry name" value="FAD-bd_FR_type"/>
</dbReference>
<dbReference type="Pfam" id="PF08021">
    <property type="entry name" value="FAD_binding_9"/>
    <property type="match status" value="1"/>
</dbReference>
<evidence type="ECO:0000259" key="1">
    <source>
        <dbReference type="PROSITE" id="PS51384"/>
    </source>
</evidence>
<dbReference type="InterPro" id="IPR039261">
    <property type="entry name" value="FNR_nucleotide-bd"/>
</dbReference>
<organism evidence="2 3">
    <name type="scientific">Nocardiopsis sediminis</name>
    <dbReference type="NCBI Taxonomy" id="1778267"/>
    <lineage>
        <taxon>Bacteria</taxon>
        <taxon>Bacillati</taxon>
        <taxon>Actinomycetota</taxon>
        <taxon>Actinomycetes</taxon>
        <taxon>Streptosporangiales</taxon>
        <taxon>Nocardiopsidaceae</taxon>
        <taxon>Nocardiopsis</taxon>
    </lineage>
</organism>
<sequence>MSPDTKRPKIAPHRRAVAATVAATTPLTGHMTRVTLHSPDFAWIDHQGPDQLVRLLLPPRPGAGFDLPATERWWPEVQAMAADRRPIVRNYTIRRLDRAACELDIDFVLHGDSGPASAWAERARPGDRIGLLSDGARYAPPADTDWQLLVGDETALPAIGAILDDLDPATPAVAVLEATDPDAADMLRERDRTTVVRLERSAGSGASALAHLRGNGLPDGTPYAWVAGESGLATSVRRHLVGERGFDKDRVYFCGYWREGAVTGS</sequence>
<evidence type="ECO:0000313" key="2">
    <source>
        <dbReference type="EMBL" id="MFC3999410.1"/>
    </source>
</evidence>
<reference evidence="3" key="1">
    <citation type="journal article" date="2019" name="Int. J. Syst. Evol. Microbiol.">
        <title>The Global Catalogue of Microorganisms (GCM) 10K type strain sequencing project: providing services to taxonomists for standard genome sequencing and annotation.</title>
        <authorList>
            <consortium name="The Broad Institute Genomics Platform"/>
            <consortium name="The Broad Institute Genome Sequencing Center for Infectious Disease"/>
            <person name="Wu L."/>
            <person name="Ma J."/>
        </authorList>
    </citation>
    <scope>NUCLEOTIDE SEQUENCE [LARGE SCALE GENOMIC DNA]</scope>
    <source>
        <strain evidence="3">TBRC 1826</strain>
    </source>
</reference>
<evidence type="ECO:0000313" key="3">
    <source>
        <dbReference type="Proteomes" id="UP001595847"/>
    </source>
</evidence>
<dbReference type="InterPro" id="IPR039374">
    <property type="entry name" value="SIP_fam"/>
</dbReference>
<dbReference type="SUPFAM" id="SSF63380">
    <property type="entry name" value="Riboflavin synthase domain-like"/>
    <property type="match status" value="1"/>
</dbReference>
<gene>
    <name evidence="2" type="ORF">ACFOVU_26095</name>
</gene>
<dbReference type="PANTHER" id="PTHR30157:SF0">
    <property type="entry name" value="NADPH-DEPENDENT FERRIC-CHELATE REDUCTASE"/>
    <property type="match status" value="1"/>
</dbReference>
<dbReference type="Proteomes" id="UP001595847">
    <property type="component" value="Unassembled WGS sequence"/>
</dbReference>
<dbReference type="Gene3D" id="3.40.50.80">
    <property type="entry name" value="Nucleotide-binding domain of ferredoxin-NADP reductase (FNR) module"/>
    <property type="match status" value="1"/>
</dbReference>
<dbReference type="InterPro" id="IPR007037">
    <property type="entry name" value="SIP_rossman_dom"/>
</dbReference>
<dbReference type="PANTHER" id="PTHR30157">
    <property type="entry name" value="FERRIC REDUCTASE, NADPH-DEPENDENT"/>
    <property type="match status" value="1"/>
</dbReference>
<dbReference type="Gene3D" id="2.40.30.10">
    <property type="entry name" value="Translation factors"/>
    <property type="match status" value="1"/>
</dbReference>
<accession>A0ABV8FTF2</accession>
<dbReference type="CDD" id="cd06193">
    <property type="entry name" value="siderophore_interacting"/>
    <property type="match status" value="1"/>
</dbReference>
<dbReference type="EMBL" id="JBHSBH010000015">
    <property type="protein sequence ID" value="MFC3999410.1"/>
    <property type="molecule type" value="Genomic_DNA"/>
</dbReference>
<dbReference type="PROSITE" id="PS51384">
    <property type="entry name" value="FAD_FR"/>
    <property type="match status" value="1"/>
</dbReference>
<dbReference type="InterPro" id="IPR013113">
    <property type="entry name" value="SIP_FAD-bd"/>
</dbReference>
<comment type="caution">
    <text evidence="2">The sequence shown here is derived from an EMBL/GenBank/DDBJ whole genome shotgun (WGS) entry which is preliminary data.</text>
</comment>
<dbReference type="InterPro" id="IPR017938">
    <property type="entry name" value="Riboflavin_synthase-like_b-brl"/>
</dbReference>
<protein>
    <submittedName>
        <fullName evidence="2">Siderophore-interacting protein</fullName>
    </submittedName>
</protein>
<feature type="domain" description="FAD-binding FR-type" evidence="1">
    <location>
        <begin position="14"/>
        <end position="141"/>
    </location>
</feature>
<keyword evidence="3" id="KW-1185">Reference proteome</keyword>
<name>A0ABV8FTF2_9ACTN</name>